<dbReference type="AlphaFoldDB" id="A0A8X6LTD7"/>
<gene>
    <name evidence="1" type="primary">AVEN_261787_1</name>
    <name evidence="1" type="ORF">TNCT_325871</name>
</gene>
<evidence type="ECO:0000313" key="2">
    <source>
        <dbReference type="Proteomes" id="UP000887116"/>
    </source>
</evidence>
<sequence length="151" mass="17742">MASFPNDLKTSMESLNPSLSVSPGVLKNCRVAENHFQPFQLKHLETELQTDLKRLLQQKVLYQCLVGGKEETMEQHRWKVLQQVAEWLHIPNALSMHQDDCVKDQLLHLLSKGIKRKNLKKIPLDESEWTHLLNVWLRRNTMDHDVKERDI</sequence>
<protein>
    <submittedName>
        <fullName evidence="1">Uncharacterized protein</fullName>
    </submittedName>
</protein>
<dbReference type="Proteomes" id="UP000887116">
    <property type="component" value="Unassembled WGS sequence"/>
</dbReference>
<keyword evidence="2" id="KW-1185">Reference proteome</keyword>
<organism evidence="1 2">
    <name type="scientific">Trichonephila clavata</name>
    <name type="common">Joro spider</name>
    <name type="synonym">Nephila clavata</name>
    <dbReference type="NCBI Taxonomy" id="2740835"/>
    <lineage>
        <taxon>Eukaryota</taxon>
        <taxon>Metazoa</taxon>
        <taxon>Ecdysozoa</taxon>
        <taxon>Arthropoda</taxon>
        <taxon>Chelicerata</taxon>
        <taxon>Arachnida</taxon>
        <taxon>Araneae</taxon>
        <taxon>Araneomorphae</taxon>
        <taxon>Entelegynae</taxon>
        <taxon>Araneoidea</taxon>
        <taxon>Nephilidae</taxon>
        <taxon>Trichonephila</taxon>
    </lineage>
</organism>
<comment type="caution">
    <text evidence="1">The sequence shown here is derived from an EMBL/GenBank/DDBJ whole genome shotgun (WGS) entry which is preliminary data.</text>
</comment>
<accession>A0A8X6LTD7</accession>
<dbReference type="EMBL" id="BMAO01027839">
    <property type="protein sequence ID" value="GFR19962.1"/>
    <property type="molecule type" value="Genomic_DNA"/>
</dbReference>
<evidence type="ECO:0000313" key="1">
    <source>
        <dbReference type="EMBL" id="GFR19962.1"/>
    </source>
</evidence>
<reference evidence="1" key="1">
    <citation type="submission" date="2020-07" db="EMBL/GenBank/DDBJ databases">
        <title>Multicomponent nature underlies the extraordinary mechanical properties of spider dragline silk.</title>
        <authorList>
            <person name="Kono N."/>
            <person name="Nakamura H."/>
            <person name="Mori M."/>
            <person name="Yoshida Y."/>
            <person name="Ohtoshi R."/>
            <person name="Malay A.D."/>
            <person name="Moran D.A.P."/>
            <person name="Tomita M."/>
            <person name="Numata K."/>
            <person name="Arakawa K."/>
        </authorList>
    </citation>
    <scope>NUCLEOTIDE SEQUENCE</scope>
</reference>
<proteinExistence type="predicted"/>
<name>A0A8X6LTD7_TRICU</name>